<accession>A0A8S5M744</accession>
<protein>
    <submittedName>
        <fullName evidence="1">Uncharacterized protein</fullName>
    </submittedName>
</protein>
<organism evidence="1">
    <name type="scientific">Siphoviridae sp. ctETQ12</name>
    <dbReference type="NCBI Taxonomy" id="2826206"/>
    <lineage>
        <taxon>Viruses</taxon>
        <taxon>Duplodnaviria</taxon>
        <taxon>Heunggongvirae</taxon>
        <taxon>Uroviricota</taxon>
        <taxon>Caudoviricetes</taxon>
    </lineage>
</organism>
<reference evidence="1" key="1">
    <citation type="journal article" date="2021" name="Proc. Natl. Acad. Sci. U.S.A.">
        <title>A Catalog of Tens of Thousands of Viruses from Human Metagenomes Reveals Hidden Associations with Chronic Diseases.</title>
        <authorList>
            <person name="Tisza M.J."/>
            <person name="Buck C.B."/>
        </authorList>
    </citation>
    <scope>NUCLEOTIDE SEQUENCE</scope>
    <source>
        <strain evidence="1">CtETQ12</strain>
    </source>
</reference>
<dbReference type="EMBL" id="BK014837">
    <property type="protein sequence ID" value="DAD77984.1"/>
    <property type="molecule type" value="Genomic_DNA"/>
</dbReference>
<evidence type="ECO:0000313" key="1">
    <source>
        <dbReference type="EMBL" id="DAD77984.1"/>
    </source>
</evidence>
<name>A0A8S5M744_9CAUD</name>
<proteinExistence type="predicted"/>
<sequence>MHVWQFSACCKSNQLCLLWNHDNNNGNAWHRKYGCRRYSDN</sequence>